<comment type="similarity">
    <text evidence="8 9">Belongs to the class-I aminoacyl-tRNA synthetase family.</text>
</comment>
<gene>
    <name evidence="8" type="primary">glnS</name>
    <name evidence="13" type="ORF">IAB00_04890</name>
</gene>
<reference evidence="13" key="2">
    <citation type="journal article" date="2021" name="PeerJ">
        <title>Extensive microbial diversity within the chicken gut microbiome revealed by metagenomics and culture.</title>
        <authorList>
            <person name="Gilroy R."/>
            <person name="Ravi A."/>
            <person name="Getino M."/>
            <person name="Pursley I."/>
            <person name="Horton D.L."/>
            <person name="Alikhan N.F."/>
            <person name="Baker D."/>
            <person name="Gharbi K."/>
            <person name="Hall N."/>
            <person name="Watson M."/>
            <person name="Adriaenssens E.M."/>
            <person name="Foster-Nyarko E."/>
            <person name="Jarju S."/>
            <person name="Secka A."/>
            <person name="Antonio M."/>
            <person name="Oren A."/>
            <person name="Chaudhuri R.R."/>
            <person name="La Ragione R."/>
            <person name="Hildebrand F."/>
            <person name="Pallen M.J."/>
        </authorList>
    </citation>
    <scope>NUCLEOTIDE SEQUENCE</scope>
    <source>
        <strain evidence="13">2830</strain>
    </source>
</reference>
<keyword evidence="1 8" id="KW-0963">Cytoplasm</keyword>
<dbReference type="FunFam" id="2.40.240.10:FF:000001">
    <property type="entry name" value="Glutamine--tRNA ligase"/>
    <property type="match status" value="1"/>
</dbReference>
<evidence type="ECO:0000259" key="12">
    <source>
        <dbReference type="Pfam" id="PF20974"/>
    </source>
</evidence>
<accession>A0A9D1HK97</accession>
<dbReference type="Gene3D" id="3.40.50.620">
    <property type="entry name" value="HUPs"/>
    <property type="match status" value="1"/>
</dbReference>
<evidence type="ECO:0000313" key="14">
    <source>
        <dbReference type="Proteomes" id="UP000824124"/>
    </source>
</evidence>
<evidence type="ECO:0000256" key="7">
    <source>
        <dbReference type="ARBA" id="ARBA00048270"/>
    </source>
</evidence>
<evidence type="ECO:0000259" key="10">
    <source>
        <dbReference type="Pfam" id="PF00749"/>
    </source>
</evidence>
<feature type="short sequence motif" description="'KMSKS' region" evidence="8">
    <location>
        <begin position="277"/>
        <end position="281"/>
    </location>
</feature>
<dbReference type="InterPro" id="IPR020059">
    <property type="entry name" value="Glu/Gln-tRNA-synth_Ib_codon-bd"/>
</dbReference>
<dbReference type="HAMAP" id="MF_00126">
    <property type="entry name" value="Gln_tRNA_synth"/>
    <property type="match status" value="1"/>
</dbReference>
<dbReference type="PANTHER" id="PTHR43097:SF5">
    <property type="entry name" value="GLUTAMATE--TRNA LIGASE"/>
    <property type="match status" value="1"/>
</dbReference>
<feature type="binding site" evidence="8">
    <location>
        <begin position="45"/>
        <end position="47"/>
    </location>
    <ligand>
        <name>ATP</name>
        <dbReference type="ChEBI" id="CHEBI:30616"/>
    </ligand>
</feature>
<evidence type="ECO:0000256" key="3">
    <source>
        <dbReference type="ARBA" id="ARBA00022741"/>
    </source>
</evidence>
<proteinExistence type="inferred from homology"/>
<dbReference type="FunFam" id="1.10.1160.10:FF:000001">
    <property type="entry name" value="Glutamine--tRNA ligase"/>
    <property type="match status" value="1"/>
</dbReference>
<evidence type="ECO:0000256" key="1">
    <source>
        <dbReference type="ARBA" id="ARBA00022490"/>
    </source>
</evidence>
<comment type="catalytic activity">
    <reaction evidence="7 8">
        <text>tRNA(Gln) + L-glutamine + ATP = L-glutaminyl-tRNA(Gln) + AMP + diphosphate</text>
        <dbReference type="Rhea" id="RHEA:20121"/>
        <dbReference type="Rhea" id="RHEA-COMP:9662"/>
        <dbReference type="Rhea" id="RHEA-COMP:9681"/>
        <dbReference type="ChEBI" id="CHEBI:30616"/>
        <dbReference type="ChEBI" id="CHEBI:33019"/>
        <dbReference type="ChEBI" id="CHEBI:58359"/>
        <dbReference type="ChEBI" id="CHEBI:78442"/>
        <dbReference type="ChEBI" id="CHEBI:78521"/>
        <dbReference type="ChEBI" id="CHEBI:456215"/>
        <dbReference type="EC" id="6.1.1.18"/>
    </reaction>
</comment>
<name>A0A9D1HK97_9FIRM</name>
<dbReference type="InterPro" id="IPR014729">
    <property type="entry name" value="Rossmann-like_a/b/a_fold"/>
</dbReference>
<dbReference type="InterPro" id="IPR050132">
    <property type="entry name" value="Gln/Glu-tRNA_Ligase"/>
</dbReference>
<comment type="caution">
    <text evidence="8">Lacks conserved residue(s) required for the propagation of feature annotation.</text>
</comment>
<feature type="binding site" evidence="8">
    <location>
        <position position="240"/>
    </location>
    <ligand>
        <name>ATP</name>
        <dbReference type="ChEBI" id="CHEBI:30616"/>
    </ligand>
</feature>
<dbReference type="GO" id="GO:0005524">
    <property type="term" value="F:ATP binding"/>
    <property type="evidence" value="ECO:0007669"/>
    <property type="project" value="UniProtKB-UniRule"/>
</dbReference>
<keyword evidence="5 8" id="KW-0648">Protein biosynthesis</keyword>
<dbReference type="GO" id="GO:0004819">
    <property type="term" value="F:glutamine-tRNA ligase activity"/>
    <property type="evidence" value="ECO:0007669"/>
    <property type="project" value="UniProtKB-UniRule"/>
</dbReference>
<dbReference type="EC" id="6.1.1.18" evidence="8"/>
<dbReference type="InterPro" id="IPR020058">
    <property type="entry name" value="Glu/Gln-tRNA-synth_Ib_cat-dom"/>
</dbReference>
<dbReference type="InterPro" id="IPR049437">
    <property type="entry name" value="tRNA-synt_1c_C2"/>
</dbReference>
<dbReference type="Pfam" id="PF00749">
    <property type="entry name" value="tRNA-synt_1c"/>
    <property type="match status" value="1"/>
</dbReference>
<dbReference type="EMBL" id="DVMH01000025">
    <property type="protein sequence ID" value="HIU10567.1"/>
    <property type="molecule type" value="Genomic_DNA"/>
</dbReference>
<comment type="caution">
    <text evidence="13">The sequence shown here is derived from an EMBL/GenBank/DDBJ whole genome shotgun (WGS) entry which is preliminary data.</text>
</comment>
<dbReference type="InterPro" id="IPR001412">
    <property type="entry name" value="aa-tRNA-synth_I_CS"/>
</dbReference>
<evidence type="ECO:0000256" key="8">
    <source>
        <dbReference type="HAMAP-Rule" id="MF_00126"/>
    </source>
</evidence>
<feature type="domain" description="Glutamyl/glutaminyl-tRNA synthetase class Ib anti-codon binding" evidence="11">
    <location>
        <begin position="349"/>
        <end position="449"/>
    </location>
</feature>
<organism evidence="13 14">
    <name type="scientific">Candidatus Avidehalobacter gallistercoris</name>
    <dbReference type="NCBI Taxonomy" id="2840694"/>
    <lineage>
        <taxon>Bacteria</taxon>
        <taxon>Bacillati</taxon>
        <taxon>Bacillota</taxon>
        <taxon>Clostridia</taxon>
        <taxon>Eubacteriales</taxon>
        <taxon>Peptococcaceae</taxon>
        <taxon>Peptococcaceae incertae sedis</taxon>
        <taxon>Candidatus Avidehalobacter</taxon>
    </lineage>
</organism>
<dbReference type="PANTHER" id="PTHR43097">
    <property type="entry name" value="GLUTAMINE-TRNA LIGASE"/>
    <property type="match status" value="1"/>
</dbReference>
<dbReference type="AlphaFoldDB" id="A0A9D1HK97"/>
<keyword evidence="2 8" id="KW-0436">Ligase</keyword>
<dbReference type="GO" id="GO:0005829">
    <property type="term" value="C:cytosol"/>
    <property type="evidence" value="ECO:0007669"/>
    <property type="project" value="TreeGrafter"/>
</dbReference>
<comment type="subunit">
    <text evidence="8">Monomer.</text>
</comment>
<keyword evidence="4 8" id="KW-0067">ATP-binding</keyword>
<evidence type="ECO:0000259" key="11">
    <source>
        <dbReference type="Pfam" id="PF03950"/>
    </source>
</evidence>
<dbReference type="InterPro" id="IPR000924">
    <property type="entry name" value="Glu/Gln-tRNA-synth"/>
</dbReference>
<reference evidence="13" key="1">
    <citation type="submission" date="2020-10" db="EMBL/GenBank/DDBJ databases">
        <authorList>
            <person name="Gilroy R."/>
        </authorList>
    </citation>
    <scope>NUCLEOTIDE SEQUENCE</scope>
    <source>
        <strain evidence="13">2830</strain>
    </source>
</reference>
<protein>
    <recommendedName>
        <fullName evidence="8">Glutamine--tRNA ligase</fullName>
        <ecNumber evidence="8">6.1.1.18</ecNumber>
    </recommendedName>
    <alternativeName>
        <fullName evidence="8">Glutaminyl-tRNA synthetase</fullName>
        <shortName evidence="8">GlnRS</shortName>
    </alternativeName>
</protein>
<dbReference type="NCBIfam" id="TIGR00440">
    <property type="entry name" value="glnS"/>
    <property type="match status" value="1"/>
</dbReference>
<evidence type="ECO:0000256" key="6">
    <source>
        <dbReference type="ARBA" id="ARBA00023146"/>
    </source>
</evidence>
<feature type="binding site" evidence="8">
    <location>
        <begin position="51"/>
        <end position="57"/>
    </location>
    <ligand>
        <name>ATP</name>
        <dbReference type="ChEBI" id="CHEBI:30616"/>
    </ligand>
</feature>
<dbReference type="FunFam" id="3.40.50.620:FF:000037">
    <property type="entry name" value="Glutamine--tRNA ligase cytoplasmic"/>
    <property type="match status" value="1"/>
</dbReference>
<feature type="binding site" evidence="8">
    <location>
        <position position="77"/>
    </location>
    <ligand>
        <name>L-glutamine</name>
        <dbReference type="ChEBI" id="CHEBI:58359"/>
    </ligand>
</feature>
<dbReference type="InterPro" id="IPR011035">
    <property type="entry name" value="Ribosomal_bL25/Gln-tRNA_synth"/>
</dbReference>
<dbReference type="Proteomes" id="UP000824124">
    <property type="component" value="Unassembled WGS sequence"/>
</dbReference>
<sequence>MELKTAPTPEPAEKKTMSGNFIHDDIEEDLTEGRYNKVHTRFPPEPNGYLHIGHAKSICLNFGTAQKYGGVCNLRFDDTNPAKEDDEYIRSIKADVRWLGFDWGENLFYASDYFDKLYGYAVELIRAGKAYVCELSADQMREYRGSIGVPARSPWRDRPIEESLDLFERMKNGEFADGQYTLRAKIDLASPNFVLRDPVIYRIQHGVHHRTGDKWCIYPMYDFAHPLSDSLEGITHSICTMEFEIHRPLYEWLIANTSCPTKSRQIEFARLNLTHTVMSKRFLRKLVEEGYVTGWDDPRMPTLSGLRRRGYTPEAIRDFCERIGVAKAESMVDTALLEHCLREDLNTKADRVMCVLDPLKVIITNYPENEREMLPVDNNPEKPERGKRLLPFSREIYIEREDFMEEPPKKFFRLKPGGEVRLKGAYIIKCEEVVKDAAGNITELRCTYDPETKSGGASTKKVKATIHWVNAKECKDAEVRLYDYLFTAENPYDVPEGSDFIENLNPNSLEIKQAKIESLFPLPGEKFQFLRHGYFATDPDSTNDHLVFNRIVSLKSNYKG</sequence>
<evidence type="ECO:0000313" key="13">
    <source>
        <dbReference type="EMBL" id="HIU10567.1"/>
    </source>
</evidence>
<dbReference type="FunFam" id="3.90.800.10:FF:000001">
    <property type="entry name" value="Glutamine--tRNA ligase"/>
    <property type="match status" value="1"/>
</dbReference>
<dbReference type="Pfam" id="PF03950">
    <property type="entry name" value="tRNA-synt_1c_C"/>
    <property type="match status" value="1"/>
</dbReference>
<dbReference type="GO" id="GO:0006424">
    <property type="term" value="P:glutamyl-tRNA aminoacylation"/>
    <property type="evidence" value="ECO:0007669"/>
    <property type="project" value="UniProtKB-UniRule"/>
</dbReference>
<feature type="binding site" evidence="8">
    <location>
        <position position="221"/>
    </location>
    <ligand>
        <name>L-glutamine</name>
        <dbReference type="ChEBI" id="CHEBI:58359"/>
    </ligand>
</feature>
<comment type="subcellular location">
    <subcellularLocation>
        <location evidence="8">Cytoplasm</location>
    </subcellularLocation>
</comment>
<evidence type="ECO:0000256" key="4">
    <source>
        <dbReference type="ARBA" id="ARBA00022840"/>
    </source>
</evidence>
<dbReference type="SUPFAM" id="SSF52374">
    <property type="entry name" value="Nucleotidylyl transferase"/>
    <property type="match status" value="1"/>
</dbReference>
<evidence type="ECO:0000256" key="2">
    <source>
        <dbReference type="ARBA" id="ARBA00022598"/>
    </source>
</evidence>
<keyword evidence="3 8" id="KW-0547">Nucleotide-binding</keyword>
<feature type="binding site" evidence="8">
    <location>
        <begin position="278"/>
        <end position="280"/>
    </location>
    <ligand>
        <name>ATP</name>
        <dbReference type="ChEBI" id="CHEBI:30616"/>
    </ligand>
</feature>
<dbReference type="Pfam" id="PF20974">
    <property type="entry name" value="tRNA-synt_1c_C2"/>
    <property type="match status" value="1"/>
</dbReference>
<feature type="domain" description="tRNA synthetases class I (E and Q) anti-codon binding" evidence="12">
    <location>
        <begin position="465"/>
        <end position="538"/>
    </location>
</feature>
<dbReference type="PROSITE" id="PS00178">
    <property type="entry name" value="AA_TRNA_LIGASE_I"/>
    <property type="match status" value="1"/>
</dbReference>
<dbReference type="GO" id="GO:0006425">
    <property type="term" value="P:glutaminyl-tRNA aminoacylation"/>
    <property type="evidence" value="ECO:0007669"/>
    <property type="project" value="UniProtKB-UniRule"/>
</dbReference>
<dbReference type="InterPro" id="IPR022861">
    <property type="entry name" value="Gln_tRNA_ligase_bac"/>
</dbReference>
<dbReference type="Gene3D" id="2.40.240.10">
    <property type="entry name" value="Ribosomal Protein L25, Chain P"/>
    <property type="match status" value="2"/>
</dbReference>
<feature type="binding site" evidence="8">
    <location>
        <begin position="270"/>
        <end position="271"/>
    </location>
    <ligand>
        <name>ATP</name>
        <dbReference type="ChEBI" id="CHEBI:30616"/>
    </ligand>
</feature>
<feature type="domain" description="Glutamyl/glutaminyl-tRNA synthetase class Ib catalytic" evidence="10">
    <location>
        <begin position="37"/>
        <end position="346"/>
    </location>
</feature>
<dbReference type="SUPFAM" id="SSF50715">
    <property type="entry name" value="Ribosomal protein L25-like"/>
    <property type="match status" value="1"/>
</dbReference>
<evidence type="ECO:0000256" key="5">
    <source>
        <dbReference type="ARBA" id="ARBA00022917"/>
    </source>
</evidence>
<dbReference type="NCBIfam" id="NF011291">
    <property type="entry name" value="PRK14703.1"/>
    <property type="match status" value="1"/>
</dbReference>
<feature type="short sequence motif" description="'HIGH' region" evidence="8">
    <location>
        <begin position="44"/>
        <end position="54"/>
    </location>
</feature>
<dbReference type="PRINTS" id="PR00987">
    <property type="entry name" value="TRNASYNTHGLU"/>
</dbReference>
<dbReference type="CDD" id="cd00807">
    <property type="entry name" value="GlnRS_core"/>
    <property type="match status" value="1"/>
</dbReference>
<dbReference type="InterPro" id="IPR004514">
    <property type="entry name" value="Gln-tRNA-synth"/>
</dbReference>
<evidence type="ECO:0000256" key="9">
    <source>
        <dbReference type="RuleBase" id="RU363037"/>
    </source>
</evidence>
<keyword evidence="6 8" id="KW-0030">Aminoacyl-tRNA synthetase</keyword>
<dbReference type="InterPro" id="IPR020056">
    <property type="entry name" value="Rbsml_bL25/Gln-tRNA_synth_N"/>
</dbReference>